<evidence type="ECO:0000256" key="1">
    <source>
        <dbReference type="PROSITE-ProRule" id="PRU00284"/>
    </source>
</evidence>
<dbReference type="Gene3D" id="3.30.450.20">
    <property type="entry name" value="PAS domain"/>
    <property type="match status" value="2"/>
</dbReference>
<dbReference type="EMBL" id="JAQQLF010000033">
    <property type="protein sequence ID" value="MDC7719127.1"/>
    <property type="molecule type" value="Genomic_DNA"/>
</dbReference>
<keyword evidence="5" id="KW-1185">Reference proteome</keyword>
<dbReference type="PANTHER" id="PTHR24422:SF10">
    <property type="entry name" value="CHEMOTAXIS PROTEIN METHYLTRANSFERASE 2"/>
    <property type="match status" value="1"/>
</dbReference>
<dbReference type="InterPro" id="IPR001610">
    <property type="entry name" value="PAC"/>
</dbReference>
<dbReference type="SUPFAM" id="SSF58104">
    <property type="entry name" value="Methyl-accepting chemotaxis protein (MCP) signaling domain"/>
    <property type="match status" value="1"/>
</dbReference>
<reference evidence="4 5" key="1">
    <citation type="submission" date="2023-01" db="EMBL/GenBank/DDBJ databases">
        <title>Novel species of the genus Vogesella isolated from rivers.</title>
        <authorList>
            <person name="Lu H."/>
        </authorList>
    </citation>
    <scope>NUCLEOTIDE SEQUENCE [LARGE SCALE GENOMIC DNA]</scope>
    <source>
        <strain evidence="4 5">DC21W</strain>
    </source>
</reference>
<dbReference type="PANTHER" id="PTHR24422">
    <property type="entry name" value="CHEMOTAXIS PROTEIN METHYLTRANSFERASE"/>
    <property type="match status" value="1"/>
</dbReference>
<dbReference type="InterPro" id="IPR000014">
    <property type="entry name" value="PAS"/>
</dbReference>
<protein>
    <submittedName>
        <fullName evidence="4">PAS domain-containing methyl-accepting chemotaxis protein</fullName>
    </submittedName>
</protein>
<dbReference type="InterPro" id="IPR035965">
    <property type="entry name" value="PAS-like_dom_sf"/>
</dbReference>
<dbReference type="InterPro" id="IPR050903">
    <property type="entry name" value="Bact_Chemotaxis_MeTrfase"/>
</dbReference>
<dbReference type="Pfam" id="PF08448">
    <property type="entry name" value="PAS_4"/>
    <property type="match status" value="1"/>
</dbReference>
<dbReference type="InterPro" id="IPR013655">
    <property type="entry name" value="PAS_fold_3"/>
</dbReference>
<dbReference type="Pfam" id="PF08447">
    <property type="entry name" value="PAS_3"/>
    <property type="match status" value="1"/>
</dbReference>
<name>A0ABT5J2P3_9NEIS</name>
<gene>
    <name evidence="4" type="ORF">PQU95_18150</name>
</gene>
<dbReference type="InterPro" id="IPR013656">
    <property type="entry name" value="PAS_4"/>
</dbReference>
<evidence type="ECO:0000259" key="3">
    <source>
        <dbReference type="PROSITE" id="PS50113"/>
    </source>
</evidence>
<dbReference type="PROSITE" id="PS50113">
    <property type="entry name" value="PAC"/>
    <property type="match status" value="2"/>
</dbReference>
<dbReference type="SMART" id="SM00086">
    <property type="entry name" value="PAC"/>
    <property type="match status" value="2"/>
</dbReference>
<dbReference type="InterPro" id="IPR004089">
    <property type="entry name" value="MCPsignal_dom"/>
</dbReference>
<feature type="domain" description="Methyl-accepting transducer" evidence="2">
    <location>
        <begin position="267"/>
        <end position="438"/>
    </location>
</feature>
<dbReference type="SMART" id="SM00283">
    <property type="entry name" value="MA"/>
    <property type="match status" value="1"/>
</dbReference>
<dbReference type="NCBIfam" id="TIGR00229">
    <property type="entry name" value="sensory_box"/>
    <property type="match status" value="2"/>
</dbReference>
<accession>A0ABT5J2P3</accession>
<dbReference type="Gene3D" id="1.10.287.950">
    <property type="entry name" value="Methyl-accepting chemotaxis protein"/>
    <property type="match status" value="1"/>
</dbReference>
<feature type="domain" description="PAC" evidence="3">
    <location>
        <begin position="93"/>
        <end position="145"/>
    </location>
</feature>
<dbReference type="PRINTS" id="PR00260">
    <property type="entry name" value="CHEMTRNSDUCR"/>
</dbReference>
<dbReference type="InterPro" id="IPR004090">
    <property type="entry name" value="Chemotax_Me-accpt_rcpt"/>
</dbReference>
<proteinExistence type="predicted"/>
<dbReference type="CDD" id="cd11386">
    <property type="entry name" value="MCP_signal"/>
    <property type="match status" value="1"/>
</dbReference>
<feature type="domain" description="PAC" evidence="3">
    <location>
        <begin position="215"/>
        <end position="267"/>
    </location>
</feature>
<keyword evidence="1" id="KW-0807">Transducer</keyword>
<evidence type="ECO:0000313" key="4">
    <source>
        <dbReference type="EMBL" id="MDC7719127.1"/>
    </source>
</evidence>
<dbReference type="Pfam" id="PF00015">
    <property type="entry name" value="MCPsignal"/>
    <property type="match status" value="1"/>
</dbReference>
<evidence type="ECO:0000313" key="5">
    <source>
        <dbReference type="Proteomes" id="UP001219956"/>
    </source>
</evidence>
<organism evidence="4 5">
    <name type="scientific">Vogesella aquatica</name>
    <dbReference type="NCBI Taxonomy" id="2984206"/>
    <lineage>
        <taxon>Bacteria</taxon>
        <taxon>Pseudomonadati</taxon>
        <taxon>Pseudomonadota</taxon>
        <taxon>Betaproteobacteria</taxon>
        <taxon>Neisseriales</taxon>
        <taxon>Chromobacteriaceae</taxon>
        <taxon>Vogesella</taxon>
    </lineage>
</organism>
<dbReference type="SUPFAM" id="SSF55785">
    <property type="entry name" value="PYP-like sensor domain (PAS domain)"/>
    <property type="match status" value="2"/>
</dbReference>
<dbReference type="PROSITE" id="PS50111">
    <property type="entry name" value="CHEMOTAXIS_TRANSDUC_2"/>
    <property type="match status" value="1"/>
</dbReference>
<sequence>MFNKHLKQEVANLQTQLSQLRAVEAAIDRSNAVIYFDLNCNVTAANANFLRTMGYEQLAQVLGKPHSQFCDSATSSSPDYKQFWDKLKRGDFFSGQVRRQNAQGRTVWLEATYNPILDERGQVSGFVKFATDISSEIDRAQHEHAVLQALDRAMATIEFTIDGTIVTANQNFLHTMGYRLEDIRGQHHRMFCDSAFAGSSEYAQLWQTLRQGQFFSGRVQRVNKQGQPVWLNANYTPVVDAHGKVSRVIKFANDITERILQQQRELDSAMFAYQSAREAHGQANEGVQYLQQSVAEIRNMAGSIDTASRNIQSLGERSQAITSIVQTIHDIADQTNLLALNAAIEAARAGEMGRGFAVVADEVRKLAERTSVSTTEITQMVKDIQVQTGTAVQNMAQIMTQANDSVSKTQSAGDSMQQIREGAEKVVSAIEQLTASRH</sequence>
<dbReference type="Proteomes" id="UP001219956">
    <property type="component" value="Unassembled WGS sequence"/>
</dbReference>
<dbReference type="CDD" id="cd00130">
    <property type="entry name" value="PAS"/>
    <property type="match status" value="2"/>
</dbReference>
<dbReference type="InterPro" id="IPR000700">
    <property type="entry name" value="PAS-assoc_C"/>
</dbReference>
<comment type="caution">
    <text evidence="4">The sequence shown here is derived from an EMBL/GenBank/DDBJ whole genome shotgun (WGS) entry which is preliminary data.</text>
</comment>
<evidence type="ECO:0000259" key="2">
    <source>
        <dbReference type="PROSITE" id="PS50111"/>
    </source>
</evidence>